<accession>A0ABQ3Y191</accession>
<organism evidence="6 7">
    <name type="scientific">Paractinoplanes deccanensis</name>
    <dbReference type="NCBI Taxonomy" id="113561"/>
    <lineage>
        <taxon>Bacteria</taxon>
        <taxon>Bacillati</taxon>
        <taxon>Actinomycetota</taxon>
        <taxon>Actinomycetes</taxon>
        <taxon>Micromonosporales</taxon>
        <taxon>Micromonosporaceae</taxon>
        <taxon>Paractinoplanes</taxon>
    </lineage>
</organism>
<reference evidence="6 7" key="1">
    <citation type="submission" date="2021-01" db="EMBL/GenBank/DDBJ databases">
        <title>Whole genome shotgun sequence of Actinoplanes deccanensis NBRC 13994.</title>
        <authorList>
            <person name="Komaki H."/>
            <person name="Tamura T."/>
        </authorList>
    </citation>
    <scope>NUCLEOTIDE SEQUENCE [LARGE SCALE GENOMIC DNA]</scope>
    <source>
        <strain evidence="6 7">NBRC 13994</strain>
    </source>
</reference>
<keyword evidence="6" id="KW-0240">DNA-directed RNA polymerase</keyword>
<keyword evidence="2" id="KW-0805">Transcription regulation</keyword>
<evidence type="ECO:0000256" key="2">
    <source>
        <dbReference type="ARBA" id="ARBA00023015"/>
    </source>
</evidence>
<comment type="similarity">
    <text evidence="1">Belongs to the sigma-70 factor family. ECF subfamily.</text>
</comment>
<evidence type="ECO:0000256" key="4">
    <source>
        <dbReference type="ARBA" id="ARBA00023163"/>
    </source>
</evidence>
<dbReference type="InterPro" id="IPR007630">
    <property type="entry name" value="RNA_pol_sigma70_r4"/>
</dbReference>
<dbReference type="PANTHER" id="PTHR43133">
    <property type="entry name" value="RNA POLYMERASE ECF-TYPE SIGMA FACTO"/>
    <property type="match status" value="1"/>
</dbReference>
<dbReference type="Gene3D" id="1.10.10.10">
    <property type="entry name" value="Winged helix-like DNA-binding domain superfamily/Winged helix DNA-binding domain"/>
    <property type="match status" value="1"/>
</dbReference>
<gene>
    <name evidence="6" type="primary">rpoE_7</name>
    <name evidence="6" type="ORF">Ade02nite_24150</name>
</gene>
<dbReference type="InterPro" id="IPR039425">
    <property type="entry name" value="RNA_pol_sigma-70-like"/>
</dbReference>
<evidence type="ECO:0000313" key="7">
    <source>
        <dbReference type="Proteomes" id="UP000609879"/>
    </source>
</evidence>
<dbReference type="RefSeq" id="WP_203761691.1">
    <property type="nucleotide sequence ID" value="NZ_BAAABO010000027.1"/>
</dbReference>
<proteinExistence type="inferred from homology"/>
<sequence>MSRRDRTAGEVLVRRLFTEHGAALLAYASRLLGDHNEGAEVVRETLVRASYAADRAELFTIARDLAVERLRARPRAAAVPPAGNLELLRAVEALPREERDVLNALYFQGRNVKEAATSLGVPAEAVKTRSRQALLRLREASS</sequence>
<dbReference type="SUPFAM" id="SSF88946">
    <property type="entry name" value="Sigma2 domain of RNA polymerase sigma factors"/>
    <property type="match status" value="1"/>
</dbReference>
<evidence type="ECO:0000256" key="1">
    <source>
        <dbReference type="ARBA" id="ARBA00010641"/>
    </source>
</evidence>
<protein>
    <submittedName>
        <fullName evidence="6">DNA-directed RNA polymerase sigma-70 factor</fullName>
    </submittedName>
</protein>
<dbReference type="InterPro" id="IPR013324">
    <property type="entry name" value="RNA_pol_sigma_r3/r4-like"/>
</dbReference>
<feature type="domain" description="RNA polymerase sigma-70 region 4" evidence="5">
    <location>
        <begin position="91"/>
        <end position="139"/>
    </location>
</feature>
<keyword evidence="7" id="KW-1185">Reference proteome</keyword>
<evidence type="ECO:0000256" key="3">
    <source>
        <dbReference type="ARBA" id="ARBA00023082"/>
    </source>
</evidence>
<name>A0ABQ3Y191_9ACTN</name>
<dbReference type="Gene3D" id="1.10.1740.10">
    <property type="match status" value="1"/>
</dbReference>
<keyword evidence="3" id="KW-0731">Sigma factor</keyword>
<dbReference type="Pfam" id="PF04545">
    <property type="entry name" value="Sigma70_r4"/>
    <property type="match status" value="1"/>
</dbReference>
<evidence type="ECO:0000313" key="6">
    <source>
        <dbReference type="EMBL" id="GID73774.1"/>
    </source>
</evidence>
<dbReference type="Proteomes" id="UP000609879">
    <property type="component" value="Unassembled WGS sequence"/>
</dbReference>
<dbReference type="GO" id="GO:0000428">
    <property type="term" value="C:DNA-directed RNA polymerase complex"/>
    <property type="evidence" value="ECO:0007669"/>
    <property type="project" value="UniProtKB-KW"/>
</dbReference>
<comment type="caution">
    <text evidence="6">The sequence shown here is derived from an EMBL/GenBank/DDBJ whole genome shotgun (WGS) entry which is preliminary data.</text>
</comment>
<dbReference type="SUPFAM" id="SSF88659">
    <property type="entry name" value="Sigma3 and sigma4 domains of RNA polymerase sigma factors"/>
    <property type="match status" value="1"/>
</dbReference>
<dbReference type="InterPro" id="IPR013325">
    <property type="entry name" value="RNA_pol_sigma_r2"/>
</dbReference>
<dbReference type="EMBL" id="BOMI01000038">
    <property type="protein sequence ID" value="GID73774.1"/>
    <property type="molecule type" value="Genomic_DNA"/>
</dbReference>
<dbReference type="PANTHER" id="PTHR43133:SF62">
    <property type="entry name" value="RNA POLYMERASE SIGMA FACTOR SIGZ"/>
    <property type="match status" value="1"/>
</dbReference>
<dbReference type="InterPro" id="IPR036388">
    <property type="entry name" value="WH-like_DNA-bd_sf"/>
</dbReference>
<keyword evidence="4" id="KW-0804">Transcription</keyword>
<evidence type="ECO:0000259" key="5">
    <source>
        <dbReference type="Pfam" id="PF04545"/>
    </source>
</evidence>